<dbReference type="InterPro" id="IPR036047">
    <property type="entry name" value="F-box-like_dom_sf"/>
</dbReference>
<gene>
    <name evidence="2" type="ORF">CERZMDRAFT_97053</name>
</gene>
<organism evidence="2 3">
    <name type="scientific">Cercospora zeae-maydis SCOH1-5</name>
    <dbReference type="NCBI Taxonomy" id="717836"/>
    <lineage>
        <taxon>Eukaryota</taxon>
        <taxon>Fungi</taxon>
        <taxon>Dikarya</taxon>
        <taxon>Ascomycota</taxon>
        <taxon>Pezizomycotina</taxon>
        <taxon>Dothideomycetes</taxon>
        <taxon>Dothideomycetidae</taxon>
        <taxon>Mycosphaerellales</taxon>
        <taxon>Mycosphaerellaceae</taxon>
        <taxon>Cercospora</taxon>
    </lineage>
</organism>
<keyword evidence="3" id="KW-1185">Reference proteome</keyword>
<name>A0A6A6FGM8_9PEZI</name>
<dbReference type="Gene3D" id="1.20.1280.50">
    <property type="match status" value="1"/>
</dbReference>
<evidence type="ECO:0000259" key="1">
    <source>
        <dbReference type="Pfam" id="PF12937"/>
    </source>
</evidence>
<proteinExistence type="predicted"/>
<dbReference type="AlphaFoldDB" id="A0A6A6FGM8"/>
<sequence>MTFKRHHHEADFTEAHYDCMWPDADPPPMRHAHRRPRPLSPARGPPSIACVRTFHVAELAEEIFLHLPPQTLLCKVQRVCRQWRRTVETSELIRQYLFFQPIPHPCDDVYNRALYYEVPSPDQRANMPILENPWLYLLSDLSNQSKRLRRYHQASWKRMLLTQPSRRYGAPRELLLEDVATRTCQRQPLWSTWEPALSFDTLQQVKKLRRPDETITSAATVATGCADAIFKKRAYSSMSVGQMPGSASFNDLRAIPFTRHDGLFGLGLSSIRFGVMDQSFARM</sequence>
<dbReference type="EMBL" id="ML992672">
    <property type="protein sequence ID" value="KAF2212555.1"/>
    <property type="molecule type" value="Genomic_DNA"/>
</dbReference>
<dbReference type="Proteomes" id="UP000799539">
    <property type="component" value="Unassembled WGS sequence"/>
</dbReference>
<dbReference type="Pfam" id="PF12937">
    <property type="entry name" value="F-box-like"/>
    <property type="match status" value="1"/>
</dbReference>
<feature type="domain" description="F-box" evidence="1">
    <location>
        <begin position="58"/>
        <end position="95"/>
    </location>
</feature>
<reference evidence="2" key="1">
    <citation type="journal article" date="2020" name="Stud. Mycol.">
        <title>101 Dothideomycetes genomes: a test case for predicting lifestyles and emergence of pathogens.</title>
        <authorList>
            <person name="Haridas S."/>
            <person name="Albert R."/>
            <person name="Binder M."/>
            <person name="Bloem J."/>
            <person name="Labutti K."/>
            <person name="Salamov A."/>
            <person name="Andreopoulos B."/>
            <person name="Baker S."/>
            <person name="Barry K."/>
            <person name="Bills G."/>
            <person name="Bluhm B."/>
            <person name="Cannon C."/>
            <person name="Castanera R."/>
            <person name="Culley D."/>
            <person name="Daum C."/>
            <person name="Ezra D."/>
            <person name="Gonzalez J."/>
            <person name="Henrissat B."/>
            <person name="Kuo A."/>
            <person name="Liang C."/>
            <person name="Lipzen A."/>
            <person name="Lutzoni F."/>
            <person name="Magnuson J."/>
            <person name="Mondo S."/>
            <person name="Nolan M."/>
            <person name="Ohm R."/>
            <person name="Pangilinan J."/>
            <person name="Park H.-J."/>
            <person name="Ramirez L."/>
            <person name="Alfaro M."/>
            <person name="Sun H."/>
            <person name="Tritt A."/>
            <person name="Yoshinaga Y."/>
            <person name="Zwiers L.-H."/>
            <person name="Turgeon B."/>
            <person name="Goodwin S."/>
            <person name="Spatafora J."/>
            <person name="Crous P."/>
            <person name="Grigoriev I."/>
        </authorList>
    </citation>
    <scope>NUCLEOTIDE SEQUENCE</scope>
    <source>
        <strain evidence="2">SCOH1-5</strain>
    </source>
</reference>
<dbReference type="SUPFAM" id="SSF81383">
    <property type="entry name" value="F-box domain"/>
    <property type="match status" value="1"/>
</dbReference>
<protein>
    <recommendedName>
        <fullName evidence="1">F-box domain-containing protein</fullName>
    </recommendedName>
</protein>
<accession>A0A6A6FGM8</accession>
<evidence type="ECO:0000313" key="2">
    <source>
        <dbReference type="EMBL" id="KAF2212555.1"/>
    </source>
</evidence>
<dbReference type="OrthoDB" id="3800738at2759"/>
<dbReference type="InterPro" id="IPR001810">
    <property type="entry name" value="F-box_dom"/>
</dbReference>
<evidence type="ECO:0000313" key="3">
    <source>
        <dbReference type="Proteomes" id="UP000799539"/>
    </source>
</evidence>